<dbReference type="Gene3D" id="1.20.120.720">
    <property type="entry name" value="Myosin VI head, motor domain, U50 subdomain"/>
    <property type="match status" value="1"/>
</dbReference>
<evidence type="ECO:0000259" key="5">
    <source>
        <dbReference type="PROSITE" id="PS51456"/>
    </source>
</evidence>
<evidence type="ECO:0000256" key="2">
    <source>
        <dbReference type="ARBA" id="ARBA00022840"/>
    </source>
</evidence>
<dbReference type="GO" id="GO:0007015">
    <property type="term" value="P:actin filament organization"/>
    <property type="evidence" value="ECO:0007669"/>
    <property type="project" value="TreeGrafter"/>
</dbReference>
<dbReference type="SUPFAM" id="SSF52540">
    <property type="entry name" value="P-loop containing nucleoside triphosphate hydrolases"/>
    <property type="match status" value="1"/>
</dbReference>
<evidence type="ECO:0000313" key="7">
    <source>
        <dbReference type="Proteomes" id="UP000265520"/>
    </source>
</evidence>
<comment type="caution">
    <text evidence="4">Lacks conserved residue(s) required for the propagation of feature annotation.</text>
</comment>
<name>A0A392V7L2_9FABA</name>
<dbReference type="Proteomes" id="UP000265520">
    <property type="component" value="Unassembled WGS sequence"/>
</dbReference>
<organism evidence="6 7">
    <name type="scientific">Trifolium medium</name>
    <dbReference type="NCBI Taxonomy" id="97028"/>
    <lineage>
        <taxon>Eukaryota</taxon>
        <taxon>Viridiplantae</taxon>
        <taxon>Streptophyta</taxon>
        <taxon>Embryophyta</taxon>
        <taxon>Tracheophyta</taxon>
        <taxon>Spermatophyta</taxon>
        <taxon>Magnoliopsida</taxon>
        <taxon>eudicotyledons</taxon>
        <taxon>Gunneridae</taxon>
        <taxon>Pentapetalae</taxon>
        <taxon>rosids</taxon>
        <taxon>fabids</taxon>
        <taxon>Fabales</taxon>
        <taxon>Fabaceae</taxon>
        <taxon>Papilionoideae</taxon>
        <taxon>50 kb inversion clade</taxon>
        <taxon>NPAAA clade</taxon>
        <taxon>Hologalegina</taxon>
        <taxon>IRL clade</taxon>
        <taxon>Trifolieae</taxon>
        <taxon>Trifolium</taxon>
    </lineage>
</organism>
<feature type="domain" description="Myosin motor" evidence="5">
    <location>
        <begin position="1"/>
        <end position="49"/>
    </location>
</feature>
<protein>
    <submittedName>
        <fullName evidence="6">Myosin-H heavy chain-like</fullName>
    </submittedName>
</protein>
<accession>A0A392V7L2</accession>
<comment type="similarity">
    <text evidence="4">Belongs to the TRAFAC class myosin-kinesin ATPase superfamily. Myosin family.</text>
</comment>
<keyword evidence="7" id="KW-1185">Reference proteome</keyword>
<dbReference type="PANTHER" id="PTHR13140">
    <property type="entry name" value="MYOSIN"/>
    <property type="match status" value="1"/>
</dbReference>
<dbReference type="InterPro" id="IPR001609">
    <property type="entry name" value="Myosin_head_motor_dom-like"/>
</dbReference>
<keyword evidence="4" id="KW-0505">Motor protein</keyword>
<reference evidence="6 7" key="1">
    <citation type="journal article" date="2018" name="Front. Plant Sci.">
        <title>Red Clover (Trifolium pratense) and Zigzag Clover (T. medium) - A Picture of Genomic Similarities and Differences.</title>
        <authorList>
            <person name="Dluhosova J."/>
            <person name="Istvanek J."/>
            <person name="Nedelnik J."/>
            <person name="Repkova J."/>
        </authorList>
    </citation>
    <scope>NUCLEOTIDE SEQUENCE [LARGE SCALE GENOMIC DNA]</scope>
    <source>
        <strain evidence="7">cv. 10/8</strain>
        <tissue evidence="6">Leaf</tissue>
    </source>
</reference>
<keyword evidence="1" id="KW-0547">Nucleotide-binding</keyword>
<dbReference type="GO" id="GO:0051015">
    <property type="term" value="F:actin filament binding"/>
    <property type="evidence" value="ECO:0007669"/>
    <property type="project" value="TreeGrafter"/>
</dbReference>
<keyword evidence="2" id="KW-0067">ATP-binding</keyword>
<dbReference type="GO" id="GO:0016459">
    <property type="term" value="C:myosin complex"/>
    <property type="evidence" value="ECO:0007669"/>
    <property type="project" value="UniProtKB-KW"/>
</dbReference>
<dbReference type="InterPro" id="IPR027417">
    <property type="entry name" value="P-loop_NTPase"/>
</dbReference>
<keyword evidence="4" id="KW-0518">Myosin</keyword>
<proteinExistence type="inferred from homology"/>
<dbReference type="PANTHER" id="PTHR13140:SF270">
    <property type="entry name" value="MYOSIN-12"/>
    <property type="match status" value="1"/>
</dbReference>
<keyword evidence="3 4" id="KW-0009">Actin-binding</keyword>
<evidence type="ECO:0000256" key="4">
    <source>
        <dbReference type="PROSITE-ProRule" id="PRU00782"/>
    </source>
</evidence>
<feature type="non-terminal residue" evidence="6">
    <location>
        <position position="1"/>
    </location>
</feature>
<dbReference type="GO" id="GO:0005737">
    <property type="term" value="C:cytoplasm"/>
    <property type="evidence" value="ECO:0007669"/>
    <property type="project" value="TreeGrafter"/>
</dbReference>
<dbReference type="GO" id="GO:0000146">
    <property type="term" value="F:microfilament motor activity"/>
    <property type="evidence" value="ECO:0007669"/>
    <property type="project" value="TreeGrafter"/>
</dbReference>
<sequence>CDEKSLEDSLCQRVIVTPDGNITKPLDPDAASLSRDALAKTVYSRLFDW</sequence>
<dbReference type="PROSITE" id="PS51456">
    <property type="entry name" value="MYOSIN_MOTOR"/>
    <property type="match status" value="1"/>
</dbReference>
<dbReference type="GO" id="GO:0016020">
    <property type="term" value="C:membrane"/>
    <property type="evidence" value="ECO:0007669"/>
    <property type="project" value="TreeGrafter"/>
</dbReference>
<dbReference type="EMBL" id="LXQA011052322">
    <property type="protein sequence ID" value="MCI82815.1"/>
    <property type="molecule type" value="Genomic_DNA"/>
</dbReference>
<dbReference type="GO" id="GO:0005524">
    <property type="term" value="F:ATP binding"/>
    <property type="evidence" value="ECO:0007669"/>
    <property type="project" value="UniProtKB-KW"/>
</dbReference>
<evidence type="ECO:0000313" key="6">
    <source>
        <dbReference type="EMBL" id="MCI82815.1"/>
    </source>
</evidence>
<comment type="caution">
    <text evidence="6">The sequence shown here is derived from an EMBL/GenBank/DDBJ whole genome shotgun (WGS) entry which is preliminary data.</text>
</comment>
<evidence type="ECO:0000256" key="3">
    <source>
        <dbReference type="ARBA" id="ARBA00023203"/>
    </source>
</evidence>
<evidence type="ECO:0000256" key="1">
    <source>
        <dbReference type="ARBA" id="ARBA00022741"/>
    </source>
</evidence>
<dbReference type="AlphaFoldDB" id="A0A392V7L2"/>